<dbReference type="STRING" id="1844.UG56_021510"/>
<reference evidence="1" key="1">
    <citation type="submission" date="2016-10" db="EMBL/GenBank/DDBJ databases">
        <title>Draft Genome Sequence of Nocardioides luteus Strain BAFB, an Alkane-Degrading Bacterium Isolated from JP-7 Polluted Soil.</title>
        <authorList>
            <person name="Brown L."/>
            <person name="Ruiz O.N."/>
            <person name="Gunasekera T."/>
        </authorList>
    </citation>
    <scope>NUCLEOTIDE SEQUENCE [LARGE SCALE GENOMIC DNA]</scope>
    <source>
        <strain evidence="1">BAFB</strain>
    </source>
</reference>
<dbReference type="EMBL" id="JZDQ02000034">
    <property type="protein sequence ID" value="OIJ24725.1"/>
    <property type="molecule type" value="Genomic_DNA"/>
</dbReference>
<protein>
    <submittedName>
        <fullName evidence="1">Uncharacterized protein</fullName>
    </submittedName>
</protein>
<gene>
    <name evidence="1" type="ORF">UG56_021510</name>
</gene>
<dbReference type="InterPro" id="IPR054383">
    <property type="entry name" value="PspAB-like"/>
</dbReference>
<dbReference type="Proteomes" id="UP000033772">
    <property type="component" value="Unassembled WGS sequence"/>
</dbReference>
<comment type="caution">
    <text evidence="1">The sequence shown here is derived from an EMBL/GenBank/DDBJ whole genome shotgun (WGS) entry which is preliminary data.</text>
</comment>
<organism evidence="1 2">
    <name type="scientific">Nocardioides luteus</name>
    <dbReference type="NCBI Taxonomy" id="1844"/>
    <lineage>
        <taxon>Bacteria</taxon>
        <taxon>Bacillati</taxon>
        <taxon>Actinomycetota</taxon>
        <taxon>Actinomycetes</taxon>
        <taxon>Propionibacteriales</taxon>
        <taxon>Nocardioidaceae</taxon>
        <taxon>Nocardioides</taxon>
    </lineage>
</organism>
<sequence length="195" mass="20599">MGFWDVITGRTRPKQANLDALFAVPTAALTMQTSLGLVPTGDGAVCYRAASGAGFAGTQNDIIDLLGASEGAPKVTTSVDEFGFTWLSVDHDALDPANPDITGLVTDLHAVNTTLEMNGFGPGLLCSLIAFQGADGRSAGLIYLYKQGTFYPFVPTGPQQRDNLLEINIRSAIEGDLPVEKDLSRWLAVWGAPGL</sequence>
<keyword evidence="2" id="KW-1185">Reference proteome</keyword>
<dbReference type="Pfam" id="PF22742">
    <property type="entry name" value="PspAB"/>
    <property type="match status" value="1"/>
</dbReference>
<dbReference type="RefSeq" id="WP_045548842.1">
    <property type="nucleotide sequence ID" value="NZ_JZDQ02000034.1"/>
</dbReference>
<proteinExistence type="predicted"/>
<evidence type="ECO:0000313" key="2">
    <source>
        <dbReference type="Proteomes" id="UP000033772"/>
    </source>
</evidence>
<accession>A0A1J4MZH0</accession>
<evidence type="ECO:0000313" key="1">
    <source>
        <dbReference type="EMBL" id="OIJ24725.1"/>
    </source>
</evidence>
<name>A0A1J4MZH0_9ACTN</name>
<dbReference type="OrthoDB" id="159886at2"/>
<dbReference type="AlphaFoldDB" id="A0A1J4MZH0"/>